<dbReference type="Pfam" id="PF21639">
    <property type="entry name" value="ORC5_lid"/>
    <property type="match status" value="1"/>
</dbReference>
<evidence type="ECO:0000259" key="8">
    <source>
        <dbReference type="Pfam" id="PF14630"/>
    </source>
</evidence>
<dbReference type="PANTHER" id="PTHR12705">
    <property type="entry name" value="ORIGIN RECOGNITION COMPLEX SUBUNIT 5"/>
    <property type="match status" value="1"/>
</dbReference>
<dbReference type="InterPro" id="IPR020796">
    <property type="entry name" value="ORC5"/>
</dbReference>
<dbReference type="InterPro" id="IPR027417">
    <property type="entry name" value="P-loop_NTPase"/>
</dbReference>
<keyword evidence="3" id="KW-0235">DNA replication</keyword>
<keyword evidence="4" id="KW-0547">Nucleotide-binding</keyword>
<evidence type="ECO:0008006" key="12">
    <source>
        <dbReference type="Google" id="ProtNLM"/>
    </source>
</evidence>
<dbReference type="InterPro" id="IPR048866">
    <property type="entry name" value="ORC5_lid"/>
</dbReference>
<dbReference type="Gene3D" id="3.40.50.300">
    <property type="entry name" value="P-loop containing nucleotide triphosphate hydrolases"/>
    <property type="match status" value="1"/>
</dbReference>
<evidence type="ECO:0000259" key="9">
    <source>
        <dbReference type="Pfam" id="PF21639"/>
    </source>
</evidence>
<evidence type="ECO:0000256" key="3">
    <source>
        <dbReference type="ARBA" id="ARBA00022705"/>
    </source>
</evidence>
<keyword evidence="6" id="KW-0539">Nucleus</keyword>
<keyword evidence="5" id="KW-0067">ATP-binding</keyword>
<feature type="domain" description="ORC5 lid" evidence="9">
    <location>
        <begin position="251"/>
        <end position="309"/>
    </location>
</feature>
<feature type="domain" description="Origin recognition complex subunit 5 C-terminal" evidence="8">
    <location>
        <begin position="329"/>
        <end position="462"/>
    </location>
</feature>
<dbReference type="PANTHER" id="PTHR12705:SF0">
    <property type="entry name" value="ORIGIN RECOGNITION COMPLEX SUBUNIT 5"/>
    <property type="match status" value="1"/>
</dbReference>
<dbReference type="GO" id="GO:0003688">
    <property type="term" value="F:DNA replication origin binding"/>
    <property type="evidence" value="ECO:0007669"/>
    <property type="project" value="TreeGrafter"/>
</dbReference>
<evidence type="ECO:0000259" key="7">
    <source>
        <dbReference type="Pfam" id="PF13191"/>
    </source>
</evidence>
<proteinExistence type="inferred from homology"/>
<evidence type="ECO:0000313" key="11">
    <source>
        <dbReference type="Proteomes" id="UP000030742"/>
    </source>
</evidence>
<feature type="domain" description="Orc1-like AAA ATPase" evidence="7">
    <location>
        <begin position="54"/>
        <end position="193"/>
    </location>
</feature>
<evidence type="ECO:0000256" key="4">
    <source>
        <dbReference type="ARBA" id="ARBA00022741"/>
    </source>
</evidence>
<evidence type="ECO:0000313" key="10">
    <source>
        <dbReference type="EMBL" id="ERL86658.1"/>
    </source>
</evidence>
<dbReference type="GO" id="GO:0005664">
    <property type="term" value="C:nuclear origin of replication recognition complex"/>
    <property type="evidence" value="ECO:0007669"/>
    <property type="project" value="TreeGrafter"/>
</dbReference>
<dbReference type="Pfam" id="PF14630">
    <property type="entry name" value="ORC5_C"/>
    <property type="match status" value="1"/>
</dbReference>
<comment type="subcellular location">
    <subcellularLocation>
        <location evidence="1">Nucleus</location>
    </subcellularLocation>
</comment>
<dbReference type="STRING" id="77166.U4U2U8"/>
<dbReference type="AlphaFoldDB" id="U4U2U8"/>
<dbReference type="OrthoDB" id="365981at2759"/>
<evidence type="ECO:0000256" key="6">
    <source>
        <dbReference type="ARBA" id="ARBA00023242"/>
    </source>
</evidence>
<evidence type="ECO:0000256" key="5">
    <source>
        <dbReference type="ARBA" id="ARBA00022840"/>
    </source>
</evidence>
<protein>
    <recommendedName>
        <fullName evidence="12">Origin recognition complex subunit 5</fullName>
    </recommendedName>
</protein>
<dbReference type="InterPro" id="IPR047088">
    <property type="entry name" value="ORC5_C"/>
</dbReference>
<evidence type="ECO:0000256" key="2">
    <source>
        <dbReference type="ARBA" id="ARBA00006269"/>
    </source>
</evidence>
<gene>
    <name evidence="10" type="ORF">D910_04064</name>
</gene>
<evidence type="ECO:0000256" key="1">
    <source>
        <dbReference type="ARBA" id="ARBA00004123"/>
    </source>
</evidence>
<dbReference type="EMBL" id="KB631843">
    <property type="protein sequence ID" value="ERL86658.1"/>
    <property type="molecule type" value="Genomic_DNA"/>
</dbReference>
<dbReference type="SUPFAM" id="SSF52540">
    <property type="entry name" value="P-loop containing nucleoside triphosphate hydrolases"/>
    <property type="match status" value="1"/>
</dbReference>
<dbReference type="InterPro" id="IPR041664">
    <property type="entry name" value="AAA_16"/>
</dbReference>
<accession>U4U2U8</accession>
<sequence length="468" mass="52998">MVSAFFGGNTKCFNGFFVLRGRVAAQGGQPPCWNRRPADITSQTHQMDALSKSFPGREPQIAQLLAYFRAAPYPPAVYIRGGPSSGKCAIVSGLLGALRIRHALVDLVECYSSKVLFELVLNQLSGHRVDPAVGAPFAACDHLMDFVGQLGRIEGLDGSVVVLRHAEELRKMEANVLAGFLGLRQLTRVRVSVVLLSEVAFEKYYHKLNLSEPLKVHFPQYSMEQLLDILQLDFPHAEQLSAVQVDREFHRSYLSVFLPVFYRACRDLSELRHMSRKHFAQYCQPVLDQQLRAQDSLALWKRIAPIFNAATSVLYLRVSSKHPGQGLELPFYSKYLLIAAYLASYNSSTDDKRLFMKFHGKKRKTRHDIERKNKPSAHLNTQIGPKAFTLDRLLAIFYSILEDKVGFNNHLLIQVSSLVQLQLLSLASDECSLDERKYKCNVNFETIQTIARMVGFNVRKFLTDFSHM</sequence>
<organism evidence="10 11">
    <name type="scientific">Dendroctonus ponderosae</name>
    <name type="common">Mountain pine beetle</name>
    <dbReference type="NCBI Taxonomy" id="77166"/>
    <lineage>
        <taxon>Eukaryota</taxon>
        <taxon>Metazoa</taxon>
        <taxon>Ecdysozoa</taxon>
        <taxon>Arthropoda</taxon>
        <taxon>Hexapoda</taxon>
        <taxon>Insecta</taxon>
        <taxon>Pterygota</taxon>
        <taxon>Neoptera</taxon>
        <taxon>Endopterygota</taxon>
        <taxon>Coleoptera</taxon>
        <taxon>Polyphaga</taxon>
        <taxon>Cucujiformia</taxon>
        <taxon>Curculionidae</taxon>
        <taxon>Scolytinae</taxon>
        <taxon>Dendroctonus</taxon>
    </lineage>
</organism>
<dbReference type="Pfam" id="PF13191">
    <property type="entry name" value="AAA_16"/>
    <property type="match status" value="1"/>
</dbReference>
<comment type="similarity">
    <text evidence="2">Belongs to the ORC5 family.</text>
</comment>
<dbReference type="GO" id="GO:0006270">
    <property type="term" value="P:DNA replication initiation"/>
    <property type="evidence" value="ECO:0007669"/>
    <property type="project" value="TreeGrafter"/>
</dbReference>
<reference evidence="10 11" key="1">
    <citation type="journal article" date="2013" name="Genome Biol.">
        <title>Draft genome of the mountain pine beetle, Dendroctonus ponderosae Hopkins, a major forest pest.</title>
        <authorList>
            <person name="Keeling C.I."/>
            <person name="Yuen M.M."/>
            <person name="Liao N.Y."/>
            <person name="Docking T.R."/>
            <person name="Chan S.K."/>
            <person name="Taylor G.A."/>
            <person name="Palmquist D.L."/>
            <person name="Jackman S.D."/>
            <person name="Nguyen A."/>
            <person name="Li M."/>
            <person name="Henderson H."/>
            <person name="Janes J.K."/>
            <person name="Zhao Y."/>
            <person name="Pandoh P."/>
            <person name="Moore R."/>
            <person name="Sperling F.A."/>
            <person name="Huber D.P."/>
            <person name="Birol I."/>
            <person name="Jones S.J."/>
            <person name="Bohlmann J."/>
        </authorList>
    </citation>
    <scope>NUCLEOTIDE SEQUENCE</scope>
</reference>
<dbReference type="Proteomes" id="UP000030742">
    <property type="component" value="Unassembled WGS sequence"/>
</dbReference>
<name>U4U2U8_DENPD</name>
<dbReference type="Gene3D" id="1.10.8.60">
    <property type="match status" value="1"/>
</dbReference>